<dbReference type="Proteomes" id="UP000225108">
    <property type="component" value="Unassembled WGS sequence"/>
</dbReference>
<dbReference type="CDD" id="cd00531">
    <property type="entry name" value="NTF2_like"/>
    <property type="match status" value="1"/>
</dbReference>
<dbReference type="Pfam" id="PF13577">
    <property type="entry name" value="SnoaL_4"/>
    <property type="match status" value="1"/>
</dbReference>
<name>A0A2G3PMM5_WILMA</name>
<dbReference type="RefSeq" id="WP_099383095.1">
    <property type="nucleotide sequence ID" value="NZ_PEBD01000008.1"/>
</dbReference>
<sequence>MRTSEDRVSALEARLCLLEDEREIGRLVASYGPFVDSGDAEAVAALWIPDGVYDVDGLYMEGRDDIIAMVGSRTHQGFIAGGCAHFQGPVHVTVQGDEATAVSYSQLILSRDNEFQVHRVTAHHWRFVRTDEGWKVSRRTSRALDGNPAAHELLKAGTRGAPATRPTTSSPTAATSPAGSSAVEPA</sequence>
<feature type="region of interest" description="Disordered" evidence="1">
    <location>
        <begin position="153"/>
        <end position="186"/>
    </location>
</feature>
<feature type="domain" description="SnoaL-like" evidence="2">
    <location>
        <begin position="18"/>
        <end position="140"/>
    </location>
</feature>
<comment type="caution">
    <text evidence="3">The sequence shown here is derived from an EMBL/GenBank/DDBJ whole genome shotgun (WGS) entry which is preliminary data.</text>
</comment>
<dbReference type="SUPFAM" id="SSF54427">
    <property type="entry name" value="NTF2-like"/>
    <property type="match status" value="1"/>
</dbReference>
<dbReference type="EMBL" id="PEBD01000008">
    <property type="protein sequence ID" value="PHV67099.1"/>
    <property type="molecule type" value="Genomic_DNA"/>
</dbReference>
<evidence type="ECO:0000313" key="4">
    <source>
        <dbReference type="Proteomes" id="UP000225108"/>
    </source>
</evidence>
<evidence type="ECO:0000256" key="1">
    <source>
        <dbReference type="SAM" id="MobiDB-lite"/>
    </source>
</evidence>
<evidence type="ECO:0000259" key="2">
    <source>
        <dbReference type="Pfam" id="PF13577"/>
    </source>
</evidence>
<evidence type="ECO:0000313" key="3">
    <source>
        <dbReference type="EMBL" id="PHV67099.1"/>
    </source>
</evidence>
<feature type="compositionally biased region" description="Low complexity" evidence="1">
    <location>
        <begin position="161"/>
        <end position="186"/>
    </location>
</feature>
<dbReference type="InterPro" id="IPR037401">
    <property type="entry name" value="SnoaL-like"/>
</dbReference>
<dbReference type="Gene3D" id="3.10.450.50">
    <property type="match status" value="1"/>
</dbReference>
<reference evidence="3 4" key="1">
    <citation type="submission" date="2017-10" db="EMBL/GenBank/DDBJ databases">
        <title>The draft genome sequence of Williamsia sp. BULT 1.1 isolated from the semi-arid grassland soils from South Africa.</title>
        <authorList>
            <person name="Kabwe M.H."/>
            <person name="Govender N."/>
            <person name="Mutseka Lunga P."/>
            <person name="Vikram S."/>
            <person name="Makhalanyane T.P."/>
        </authorList>
    </citation>
    <scope>NUCLEOTIDE SEQUENCE [LARGE SCALE GENOMIC DNA]</scope>
    <source>
        <strain evidence="3 4">BULT 1.1</strain>
    </source>
</reference>
<proteinExistence type="predicted"/>
<dbReference type="InterPro" id="IPR011944">
    <property type="entry name" value="Steroid_delta5-4_isomerase"/>
</dbReference>
<dbReference type="InterPro" id="IPR032710">
    <property type="entry name" value="NTF2-like_dom_sf"/>
</dbReference>
<dbReference type="NCBIfam" id="TIGR02246">
    <property type="entry name" value="SgcJ/EcaC family oxidoreductase"/>
    <property type="match status" value="1"/>
</dbReference>
<organism evidence="3 4">
    <name type="scientific">Williamsia marianensis</name>
    <dbReference type="NCBI Taxonomy" id="85044"/>
    <lineage>
        <taxon>Bacteria</taxon>
        <taxon>Bacillati</taxon>
        <taxon>Actinomycetota</taxon>
        <taxon>Actinomycetes</taxon>
        <taxon>Mycobacteriales</taxon>
        <taxon>Nocardiaceae</taxon>
        <taxon>Williamsia</taxon>
    </lineage>
</organism>
<gene>
    <name evidence="3" type="ORF">CSW57_12920</name>
</gene>
<protein>
    <recommendedName>
        <fullName evidence="2">SnoaL-like domain-containing protein</fullName>
    </recommendedName>
</protein>
<accession>A0A2G3PMM5</accession>
<dbReference type="AlphaFoldDB" id="A0A2G3PMM5"/>